<dbReference type="SMART" id="SM01345">
    <property type="entry name" value="Rapamycin_bind"/>
    <property type="match status" value="1"/>
</dbReference>
<evidence type="ECO:0000313" key="11">
    <source>
        <dbReference type="Ensembl" id="ENSOKIP00005070117.1"/>
    </source>
</evidence>
<keyword evidence="2" id="KW-0808">Transferase</keyword>
<keyword evidence="12" id="KW-1185">Reference proteome</keyword>
<proteinExistence type="predicted"/>
<dbReference type="InterPro" id="IPR018936">
    <property type="entry name" value="PI3/4_kinase_CS"/>
</dbReference>
<feature type="domain" description="FATC" evidence="10">
    <location>
        <begin position="2315"/>
        <end position="2347"/>
    </location>
</feature>
<dbReference type="Proteomes" id="UP000694557">
    <property type="component" value="Unassembled WGS sequence"/>
</dbReference>
<dbReference type="InterPro" id="IPR039414">
    <property type="entry name" value="SMG1_PIKKc"/>
</dbReference>
<dbReference type="InterPro" id="IPR003152">
    <property type="entry name" value="FATC_dom"/>
</dbReference>
<reference evidence="11" key="1">
    <citation type="submission" date="2025-08" db="UniProtKB">
        <authorList>
            <consortium name="Ensembl"/>
        </authorList>
    </citation>
    <scope>IDENTIFICATION</scope>
</reference>
<dbReference type="SMART" id="SM00146">
    <property type="entry name" value="PI3Kc"/>
    <property type="match status" value="1"/>
</dbReference>
<evidence type="ECO:0000259" key="9">
    <source>
        <dbReference type="PROSITE" id="PS51189"/>
    </source>
</evidence>
<dbReference type="InterPro" id="IPR050517">
    <property type="entry name" value="DDR_Repair_Kinase"/>
</dbReference>
<dbReference type="Gene3D" id="3.30.1010.10">
    <property type="entry name" value="Phosphatidylinositol 3-kinase Catalytic Subunit, Chain A, domain 4"/>
    <property type="match status" value="1"/>
</dbReference>
<dbReference type="Pfam" id="PF02260">
    <property type="entry name" value="FATC"/>
    <property type="match status" value="1"/>
</dbReference>
<dbReference type="PROSITE" id="PS00916">
    <property type="entry name" value="PI3_4_KINASE_2"/>
    <property type="match status" value="1"/>
</dbReference>
<dbReference type="InterPro" id="IPR011009">
    <property type="entry name" value="Kinase-like_dom_sf"/>
</dbReference>
<reference evidence="11" key="2">
    <citation type="submission" date="2025-09" db="UniProtKB">
        <authorList>
            <consortium name="Ensembl"/>
        </authorList>
    </citation>
    <scope>IDENTIFICATION</scope>
</reference>
<dbReference type="InterPro" id="IPR000403">
    <property type="entry name" value="PI3/4_kinase_cat_dom"/>
</dbReference>
<organism evidence="11 12">
    <name type="scientific">Oncorhynchus kisutch</name>
    <name type="common">Coho salmon</name>
    <name type="synonym">Salmo kisutch</name>
    <dbReference type="NCBI Taxonomy" id="8019"/>
    <lineage>
        <taxon>Eukaryota</taxon>
        <taxon>Metazoa</taxon>
        <taxon>Chordata</taxon>
        <taxon>Craniata</taxon>
        <taxon>Vertebrata</taxon>
        <taxon>Euteleostomi</taxon>
        <taxon>Actinopterygii</taxon>
        <taxon>Neopterygii</taxon>
        <taxon>Teleostei</taxon>
        <taxon>Protacanthopterygii</taxon>
        <taxon>Salmoniformes</taxon>
        <taxon>Salmonidae</taxon>
        <taxon>Salmoninae</taxon>
        <taxon>Oncorhynchus</taxon>
    </lineage>
</organism>
<dbReference type="SUPFAM" id="SSF56112">
    <property type="entry name" value="Protein kinase-like (PK-like)"/>
    <property type="match status" value="1"/>
</dbReference>
<dbReference type="PROSITE" id="PS51189">
    <property type="entry name" value="FAT"/>
    <property type="match status" value="1"/>
</dbReference>
<accession>A0A8C7ICD6</accession>
<evidence type="ECO:0000256" key="6">
    <source>
        <dbReference type="SAM" id="Coils"/>
    </source>
</evidence>
<dbReference type="InterPro" id="IPR016024">
    <property type="entry name" value="ARM-type_fold"/>
</dbReference>
<evidence type="ECO:0000313" key="12">
    <source>
        <dbReference type="Proteomes" id="UP000694557"/>
    </source>
</evidence>
<name>A0A8C7ICD6_ONCKI</name>
<dbReference type="InterPro" id="IPR036940">
    <property type="entry name" value="PI3/4_kinase_cat_sf"/>
</dbReference>
<keyword evidence="6" id="KW-0175">Coiled coil</keyword>
<dbReference type="GO" id="GO:0004674">
    <property type="term" value="F:protein serine/threonine kinase activity"/>
    <property type="evidence" value="ECO:0007669"/>
    <property type="project" value="UniProtKB-EC"/>
</dbReference>
<feature type="region of interest" description="Disordered" evidence="7">
    <location>
        <begin position="2237"/>
        <end position="2287"/>
    </location>
</feature>
<dbReference type="GO" id="GO:0005524">
    <property type="term" value="F:ATP binding"/>
    <property type="evidence" value="ECO:0007669"/>
    <property type="project" value="UniProtKB-KW"/>
</dbReference>
<feature type="domain" description="FAT" evidence="9">
    <location>
        <begin position="231"/>
        <end position="593"/>
    </location>
</feature>
<dbReference type="GO" id="GO:0000184">
    <property type="term" value="P:nuclear-transcribed mRNA catabolic process, nonsense-mediated decay"/>
    <property type="evidence" value="ECO:0007669"/>
    <property type="project" value="InterPro"/>
</dbReference>
<dbReference type="PANTHER" id="PTHR11139">
    <property type="entry name" value="ATAXIA TELANGIECTASIA MUTATED ATM -RELATED"/>
    <property type="match status" value="1"/>
</dbReference>
<dbReference type="Gene3D" id="1.10.1070.11">
    <property type="entry name" value="Phosphatidylinositol 3-/4-kinase, catalytic domain"/>
    <property type="match status" value="1"/>
</dbReference>
<dbReference type="PANTHER" id="PTHR11139:SF71">
    <property type="entry name" value="SERINE_THREONINE-PROTEIN KINASE SMG1"/>
    <property type="match status" value="1"/>
</dbReference>
<gene>
    <name evidence="11" type="primary">SMG1</name>
</gene>
<dbReference type="FunFam" id="3.30.1010.10:FF:000010">
    <property type="entry name" value="serine/threonine-protein kinase SMG1 isoform X1"/>
    <property type="match status" value="1"/>
</dbReference>
<evidence type="ECO:0000259" key="8">
    <source>
        <dbReference type="PROSITE" id="PS50290"/>
    </source>
</evidence>
<dbReference type="Ensembl" id="ENSOKIT00005074605.1">
    <property type="protein sequence ID" value="ENSOKIP00005070117.1"/>
    <property type="gene ID" value="ENSOKIG00005029564.1"/>
</dbReference>
<keyword evidence="4" id="KW-0418">Kinase</keyword>
<evidence type="ECO:0000256" key="4">
    <source>
        <dbReference type="ARBA" id="ARBA00022777"/>
    </source>
</evidence>
<evidence type="ECO:0000256" key="3">
    <source>
        <dbReference type="ARBA" id="ARBA00022741"/>
    </source>
</evidence>
<evidence type="ECO:0000259" key="10">
    <source>
        <dbReference type="PROSITE" id="PS51190"/>
    </source>
</evidence>
<dbReference type="GeneTree" id="ENSGT00940000154776"/>
<feature type="region of interest" description="Disordered" evidence="7">
    <location>
        <begin position="623"/>
        <end position="644"/>
    </location>
</feature>
<evidence type="ECO:0000256" key="7">
    <source>
        <dbReference type="SAM" id="MobiDB-lite"/>
    </source>
</evidence>
<dbReference type="Pfam" id="PF00454">
    <property type="entry name" value="PI3_PI4_kinase"/>
    <property type="match status" value="1"/>
</dbReference>
<protein>
    <recommendedName>
        <fullName evidence="1">non-specific serine/threonine protein kinase</fullName>
        <ecNumber evidence="1">2.7.11.1</ecNumber>
    </recommendedName>
</protein>
<sequence length="2347" mass="260259">GDWSSVQEWQASVHALKKNPGNPAAASVHLKTDFNYVRALSCFEDGDFPECHDYGLLNSTSTGSKDKLDLKRLLPAVLSPDPSELQKAIEVQLLRSAVAAMTTANHEHEQKAITLIRYLNGQEDCLIPLYSEALSTCKQQDVQPWLHALRYNHLPETATAQFARKQGNIALATRLLGQCSEEEEEEEEGLSRAFRRLSLAGAVGEKWGPELPDREGQSLAAMEMLSSCALSFCRSGKCERAACRSVLTLCKWLLADWKDMTPQLKQVVKRSGVMTPGVAALPPISRNITALLELPLEDQGMPRITAETTVSVGVGEPDLVLGQLYQLSTSQAPEVAKSWAALASWAYRWGRKVVDNASQGEGVPLLPGEKKEIEELLPECTSEEDKENIFSILGQAMCRPAGIQDEDMALQQEDEEEDDMVDVIWRQLLSACPWLEEQGEVEGVQGGGSGVMEGLIRVWRRVVDRIFSLYRVSCGAYFTFLKLNAGQVPIDEDDPKLLLTNQNSKQSNDDIIVMATLRLLRLLVKHAGELREGLELGLASTPTAPWRGIIPQLFSRLNHPEAYIRQSICSLLCRVAQDSPHLILYPAIVGSLSLGGEAQHAGNKLPSALPTFLGSMQGEGLCEEGEGTLGSNPASQEEDGRGEEFPALCSSQDQAMMHDCYSKIVDKLSAANPTMVLQVQMLVGELRRVTLLWDELWLGVLQQQHMHVLRRIQQLEDEVKRVQNNNTLRKEEKVAIMCEKHSALMRPVVFALDHVRSITTTPAETPHETWFQQTYGDAITSALERLKSPHNPANPASSWVPFKQIMLSLQQRAQKRTSYLLRLDHISPRLAAMATTEMALPGEVSATDALTIQSVGNTITILPTKTKPKKLHFLGSDGRNYPYLFKGLEDLHLDERIMQFLSIVNTMFTKERPHFHARHYSVTPLGTRSGLIQWVDGATPLFGLYKRWQQREAVLQAQKAQDSFQQQPQPLPLVPRPSELYYSKIGPALKGVGLSLDVSRRDWPLSVMRDVLKELMASTPPNLLAKELWCSCTTSSEWWRVTQSYARSTAVMSMVGYIIGLGDRHLDNVLIDMTTGEVVHIDYNVCFEKGKSLRVPEKVPFRMTHNIETALGVTGVEGIFRLSCEQVVQMMRRGRETLLTLLEAFVYDPLVDWTAGGEVGFAGAVYGGGGQQAENKQSKREMERDITRSLFSSRVAEIKVSSGRRRHIQLSLSYLTLQKLLSQGEKMTTKILEEMSFLEGAESCSDHLILTLEHRYSEHTQLASRQRTVQELIQGKQGDLDQWMSQYQAAFSSLEATQLASLLQDISSHIDLGPPSYVPATAFLQNAGQAHLISQCEGLEAELGSLLQQRRGALRGCLEQLHSYATVALLYPRAVLLRHRAHLWKQWLEELLCDMTVDHCQQISRQYEVQFLALQHQASETNTRVLLQAERVKAEGATVHACEEQLQEIERCISVFLLENPEQGSLSLAAIISSALCTLTRRNLVMEGAAAAAGGQLVELTSRDGAWFLEELCSMSGNITSLVQLLGQCQLLPHDLDLPSPQETAQTVYLANAVYTCLQELNTNFRQIIFPEALRCMLKGEATLETMLSELDLLVEQCADGVSLQGLADALHTHLRSAAMGLEHEADTQCLHITRMLRAQYCQLMQPPGASMDAVGQDSPKMSAGQMLLVAFDGMFAQLETAFGQLTEKMISMEVPPAWRKVDVMREARAAQVHFFHSGPHRHVLEEIFFLKRLQTIREFFRLCGSFAQTLSGENTDGLPGKPLFRGAAAAVVVSEEQMTRPIKAFTAEFVRQMLIGLPTQTLGLSLCSTLSALGLDLTAQVEAKDFGADGKVSLDELCKQTVVQGLGAGRMSQLLLNRGTVLASSYDTAWKKLDLLRRLETSLDAAKVSLQRTQLHITMFQWQHEDVLGPRTQPMSVSPPPRSIILSSMKKKLYKLSQDEAAIAAVQEKLASLEGSIEQRLKWAGGANPALAPVLQDFDLTIAERRALVARESQRTSQVTFLCSTILNFEGLRMRTPEALSMDSALFELLKRCQQTCSYAAQFNTSVSSIELQLLGTIFDFPYSPISPISPQTQKEREQQLDVATESLQLLVDSIKGILSNHNRQLADVKHLLRAMAKDEENALAEGEEVTYEGSVRQFLLEYKAWQDNVQIVLFTVVQATGQPRGGGASQEGVELLQEIPATLKELHTQSTSVYNGLVGFASPLVTERGGDCSSPTSTAQTSFAAAVRCSGVKTQTDSMSQNSRKLLPRNLGTPADTPPSAQTMTTKGLNPSPKRAVRDPKTGRAVQERNSYAVSVWKRVKAKLEGRDVDPSRRMSVTEQVDCVIKEATNVDNLSQLYEGWTAWV</sequence>
<feature type="coiled-coil region" evidence="6">
    <location>
        <begin position="698"/>
        <end position="732"/>
    </location>
</feature>
<dbReference type="SUPFAM" id="SSF48371">
    <property type="entry name" value="ARM repeat"/>
    <property type="match status" value="1"/>
</dbReference>
<evidence type="ECO:0000256" key="1">
    <source>
        <dbReference type="ARBA" id="ARBA00012513"/>
    </source>
</evidence>
<feature type="compositionally biased region" description="Polar residues" evidence="7">
    <location>
        <begin position="2261"/>
        <end position="2271"/>
    </location>
</feature>
<dbReference type="EC" id="2.7.11.1" evidence="1"/>
<keyword evidence="5" id="KW-0067">ATP-binding</keyword>
<evidence type="ECO:0000256" key="5">
    <source>
        <dbReference type="ARBA" id="ARBA00022840"/>
    </source>
</evidence>
<dbReference type="GO" id="GO:0005634">
    <property type="term" value="C:nucleus"/>
    <property type="evidence" value="ECO:0007669"/>
    <property type="project" value="TreeGrafter"/>
</dbReference>
<dbReference type="PROSITE" id="PS51190">
    <property type="entry name" value="FATC"/>
    <property type="match status" value="1"/>
</dbReference>
<feature type="domain" description="PI3K/PI4K catalytic" evidence="8">
    <location>
        <begin position="855"/>
        <end position="1191"/>
    </location>
</feature>
<evidence type="ECO:0000256" key="2">
    <source>
        <dbReference type="ARBA" id="ARBA00022679"/>
    </source>
</evidence>
<dbReference type="SMART" id="SM01343">
    <property type="entry name" value="FATC"/>
    <property type="match status" value="1"/>
</dbReference>
<feature type="compositionally biased region" description="Polar residues" evidence="7">
    <location>
        <begin position="2237"/>
        <end position="2246"/>
    </location>
</feature>
<dbReference type="PROSITE" id="PS50290">
    <property type="entry name" value="PI3_4_KINASE_3"/>
    <property type="match status" value="1"/>
</dbReference>
<dbReference type="CDD" id="cd05170">
    <property type="entry name" value="PIKKc_SMG1"/>
    <property type="match status" value="1"/>
</dbReference>
<dbReference type="InterPro" id="IPR014009">
    <property type="entry name" value="PIK_FAT"/>
</dbReference>
<dbReference type="FunFam" id="1.10.1070.11:FF:000008">
    <property type="entry name" value="serine/threonine-protein kinase SMG1 isoform X2"/>
    <property type="match status" value="1"/>
</dbReference>
<keyword evidence="3" id="KW-0547">Nucleotide-binding</keyword>